<evidence type="ECO:0000313" key="2">
    <source>
        <dbReference type="Proteomes" id="UP000536509"/>
    </source>
</evidence>
<sequence length="294" mass="34124">MRKFVAFIGKLLLITVLSAVVLDIAYTAVFLKSTQRNKIQHVLTAKDKNFDVLFMGSSRTQNHMVAKVFNDKGIKSFNFGMSGSKLDETALLLKLMLENKYQIKNIILDVDLNLNSNSYSDGVRAMYMPYLHTSKTIQQHYQKIPEYNKLFYIPFYRYIENDAKIGFREMFFSLVNKKTNALNNDGFYALRHDGKNMSYDLSEYSPKRNWAYEEIKSLCQKNNINLIAIATPMCQGSDSDAYFNRIKSVYPEVYNYENKVTEDRYFSSCGHLNEKGATVFTTIILNDFIQHKFN</sequence>
<evidence type="ECO:0008006" key="3">
    <source>
        <dbReference type="Google" id="ProtNLM"/>
    </source>
</evidence>
<name>A0A7Y3RAY6_9FLAO</name>
<dbReference type="AlphaFoldDB" id="A0A7Y3RAY6"/>
<comment type="caution">
    <text evidence="1">The sequence shown here is derived from an EMBL/GenBank/DDBJ whole genome shotgun (WGS) entry which is preliminary data.</text>
</comment>
<dbReference type="InterPro" id="IPR036514">
    <property type="entry name" value="SGNH_hydro_sf"/>
</dbReference>
<proteinExistence type="predicted"/>
<dbReference type="RefSeq" id="WP_171223359.1">
    <property type="nucleotide sequence ID" value="NZ_CP121446.1"/>
</dbReference>
<organism evidence="1 2">
    <name type="scientific">Flavobacterium rivulicola</name>
    <dbReference type="NCBI Taxonomy" id="2732161"/>
    <lineage>
        <taxon>Bacteria</taxon>
        <taxon>Pseudomonadati</taxon>
        <taxon>Bacteroidota</taxon>
        <taxon>Flavobacteriia</taxon>
        <taxon>Flavobacteriales</taxon>
        <taxon>Flavobacteriaceae</taxon>
        <taxon>Flavobacterium</taxon>
    </lineage>
</organism>
<gene>
    <name evidence="1" type="ORF">HKT18_13320</name>
</gene>
<dbReference type="Gene3D" id="3.40.50.1110">
    <property type="entry name" value="SGNH hydrolase"/>
    <property type="match status" value="1"/>
</dbReference>
<keyword evidence="2" id="KW-1185">Reference proteome</keyword>
<accession>A0A7Y3RAY6</accession>
<evidence type="ECO:0000313" key="1">
    <source>
        <dbReference type="EMBL" id="NNT73199.1"/>
    </source>
</evidence>
<dbReference type="EMBL" id="JABEVX010000011">
    <property type="protein sequence ID" value="NNT73199.1"/>
    <property type="molecule type" value="Genomic_DNA"/>
</dbReference>
<dbReference type="Proteomes" id="UP000536509">
    <property type="component" value="Unassembled WGS sequence"/>
</dbReference>
<reference evidence="1 2" key="1">
    <citation type="submission" date="2020-05" db="EMBL/GenBank/DDBJ databases">
        <title>Draft genome of Flavobacterium sp. IMCC34852.</title>
        <authorList>
            <person name="Song J."/>
            <person name="Cho J.-C."/>
        </authorList>
    </citation>
    <scope>NUCLEOTIDE SEQUENCE [LARGE SCALE GENOMIC DNA]</scope>
    <source>
        <strain evidence="1 2">IMCC34852</strain>
    </source>
</reference>
<protein>
    <recommendedName>
        <fullName evidence="3">SGNH/GDSL hydrolase family protein</fullName>
    </recommendedName>
</protein>
<dbReference type="SUPFAM" id="SSF52266">
    <property type="entry name" value="SGNH hydrolase"/>
    <property type="match status" value="1"/>
</dbReference>
<dbReference type="GO" id="GO:0016788">
    <property type="term" value="F:hydrolase activity, acting on ester bonds"/>
    <property type="evidence" value="ECO:0007669"/>
    <property type="project" value="UniProtKB-ARBA"/>
</dbReference>